<organism evidence="1 2">
    <name type="scientific">Chloroflexus aggregans (strain MD-66 / DSM 9485)</name>
    <dbReference type="NCBI Taxonomy" id="326427"/>
    <lineage>
        <taxon>Bacteria</taxon>
        <taxon>Bacillati</taxon>
        <taxon>Chloroflexota</taxon>
        <taxon>Chloroflexia</taxon>
        <taxon>Chloroflexales</taxon>
        <taxon>Chloroflexineae</taxon>
        <taxon>Chloroflexaceae</taxon>
        <taxon>Chloroflexus</taxon>
    </lineage>
</organism>
<proteinExistence type="predicted"/>
<name>B8G6I3_CHLAD</name>
<dbReference type="HOGENOM" id="CLU_2583315_0_0_0"/>
<dbReference type="Proteomes" id="UP000002508">
    <property type="component" value="Chromosome"/>
</dbReference>
<protein>
    <submittedName>
        <fullName evidence="1">Uncharacterized protein</fullName>
    </submittedName>
</protein>
<evidence type="ECO:0000313" key="1">
    <source>
        <dbReference type="EMBL" id="ACL23920.1"/>
    </source>
</evidence>
<keyword evidence="2" id="KW-1185">Reference proteome</keyword>
<gene>
    <name evidence="1" type="ordered locus">Cagg_1003</name>
</gene>
<dbReference type="KEGG" id="cag:Cagg_1003"/>
<accession>B8G6I3</accession>
<dbReference type="EMBL" id="CP001337">
    <property type="protein sequence ID" value="ACL23920.1"/>
    <property type="molecule type" value="Genomic_DNA"/>
</dbReference>
<reference evidence="1" key="1">
    <citation type="submission" date="2008-12" db="EMBL/GenBank/DDBJ databases">
        <title>Complete sequence of Chloroflexus aggregans DSM 9485.</title>
        <authorList>
            <consortium name="US DOE Joint Genome Institute"/>
            <person name="Lucas S."/>
            <person name="Copeland A."/>
            <person name="Lapidus A."/>
            <person name="Glavina del Rio T."/>
            <person name="Dalin E."/>
            <person name="Tice H."/>
            <person name="Pitluck S."/>
            <person name="Foster B."/>
            <person name="Larimer F."/>
            <person name="Land M."/>
            <person name="Hauser L."/>
            <person name="Kyrpides N."/>
            <person name="Mikhailova N."/>
            <person name="Bryant D."/>
            <person name="Richardson P."/>
        </authorList>
    </citation>
    <scope>NUCLEOTIDE SEQUENCE</scope>
    <source>
        <strain evidence="1">DSM 9485</strain>
    </source>
</reference>
<dbReference type="AlphaFoldDB" id="B8G6I3"/>
<dbReference type="STRING" id="326427.Cagg_1003"/>
<evidence type="ECO:0000313" key="2">
    <source>
        <dbReference type="Proteomes" id="UP000002508"/>
    </source>
</evidence>
<sequence>MPQRDWFASQQKMAAGAQRSRNDLQLFPFVPLPLGEGNVPYTPSPSPTGAGEGLTACITASFRITFSNWCGRGALLRFAA</sequence>